<dbReference type="KEGG" id="ache:ACHE_11684S"/>
<evidence type="ECO:0000313" key="2">
    <source>
        <dbReference type="EMBL" id="BCR84282.1"/>
    </source>
</evidence>
<gene>
    <name evidence="2" type="ORF">ACHE_11684S</name>
</gene>
<keyword evidence="3" id="KW-1185">Reference proteome</keyword>
<dbReference type="RefSeq" id="XP_043132804.1">
    <property type="nucleotide sequence ID" value="XM_043276280.1"/>
</dbReference>
<reference evidence="2" key="2">
    <citation type="submission" date="2021-02" db="EMBL/GenBank/DDBJ databases">
        <title>Aspergillus chevalieri M1 genome sequence.</title>
        <authorList>
            <person name="Kadooka C."/>
            <person name="Mori K."/>
            <person name="Futagami T."/>
        </authorList>
    </citation>
    <scope>NUCLEOTIDE SEQUENCE</scope>
    <source>
        <strain evidence="2">M1</strain>
    </source>
</reference>
<dbReference type="PANTHER" id="PTHR30108:SF17">
    <property type="entry name" value="FERULIC ACID DECARBOXYLASE 1"/>
    <property type="match status" value="1"/>
</dbReference>
<dbReference type="InterPro" id="IPR002830">
    <property type="entry name" value="UbiD"/>
</dbReference>
<dbReference type="Proteomes" id="UP000637239">
    <property type="component" value="Chromosome 1"/>
</dbReference>
<organism evidence="2 3">
    <name type="scientific">Aspergillus chevalieri</name>
    <name type="common">Eurotium chevalieri</name>
    <dbReference type="NCBI Taxonomy" id="182096"/>
    <lineage>
        <taxon>Eukaryota</taxon>
        <taxon>Fungi</taxon>
        <taxon>Dikarya</taxon>
        <taxon>Ascomycota</taxon>
        <taxon>Pezizomycotina</taxon>
        <taxon>Eurotiomycetes</taxon>
        <taxon>Eurotiomycetidae</taxon>
        <taxon>Eurotiales</taxon>
        <taxon>Aspergillaceae</taxon>
        <taxon>Aspergillus</taxon>
        <taxon>Aspergillus subgen. Aspergillus</taxon>
    </lineage>
</organism>
<dbReference type="GO" id="GO:0046281">
    <property type="term" value="P:cinnamic acid catabolic process"/>
    <property type="evidence" value="ECO:0007669"/>
    <property type="project" value="TreeGrafter"/>
</dbReference>
<dbReference type="GO" id="GO:0016831">
    <property type="term" value="F:carboxy-lyase activity"/>
    <property type="evidence" value="ECO:0007669"/>
    <property type="project" value="InterPro"/>
</dbReference>
<dbReference type="PANTHER" id="PTHR30108">
    <property type="entry name" value="3-OCTAPRENYL-4-HYDROXYBENZOATE CARBOXY-LYASE-RELATED"/>
    <property type="match status" value="1"/>
</dbReference>
<dbReference type="AlphaFoldDB" id="A0A7R7VGF5"/>
<proteinExistence type="predicted"/>
<dbReference type="GO" id="GO:0033494">
    <property type="term" value="P:ferulate metabolic process"/>
    <property type="evidence" value="ECO:0007669"/>
    <property type="project" value="TreeGrafter"/>
</dbReference>
<dbReference type="EMBL" id="AP024416">
    <property type="protein sequence ID" value="BCR84282.1"/>
    <property type="molecule type" value="Genomic_DNA"/>
</dbReference>
<dbReference type="GO" id="GO:0005737">
    <property type="term" value="C:cytoplasm"/>
    <property type="evidence" value="ECO:0007669"/>
    <property type="project" value="TreeGrafter"/>
</dbReference>
<dbReference type="GeneID" id="66978641"/>
<accession>A0A7R7VGF5</accession>
<evidence type="ECO:0000313" key="3">
    <source>
        <dbReference type="Proteomes" id="UP000637239"/>
    </source>
</evidence>
<feature type="domain" description="3-octaprenyl-4-hydroxybenzoate carboxy-lyase-like N-terminal" evidence="1">
    <location>
        <begin position="36"/>
        <end position="127"/>
    </location>
</feature>
<dbReference type="InterPro" id="IPR049383">
    <property type="entry name" value="UbiD-like_N"/>
</dbReference>
<dbReference type="SUPFAM" id="SSF50475">
    <property type="entry name" value="FMN-binding split barrel"/>
    <property type="match status" value="1"/>
</dbReference>
<evidence type="ECO:0000259" key="1">
    <source>
        <dbReference type="Pfam" id="PF20695"/>
    </source>
</evidence>
<name>A0A7R7VGF5_ASPCH</name>
<dbReference type="Pfam" id="PF20695">
    <property type="entry name" value="UbiD_N"/>
    <property type="match status" value="1"/>
</dbReference>
<sequence>MPLIQRSIRHLSARILATTSHPQGHKSAAKSFCQYLQELQDENDVLTITKEVDPHLELGSITRRVYENDEKTPLFENLKGHDRAKNNSLFRILGAPVGISKVPGQKFDQIAKSIGLLSTASGQVIIQKINDVKKKAPPPYYRKKSPQDP</sequence>
<protein>
    <recommendedName>
        <fullName evidence="1">3-octaprenyl-4-hydroxybenzoate carboxy-lyase-like N-terminal domain-containing protein</fullName>
    </recommendedName>
</protein>
<reference evidence="2" key="1">
    <citation type="submission" date="2021-01" db="EMBL/GenBank/DDBJ databases">
        <authorList>
            <consortium name="Aspergillus chevalieri M1 genome sequencing consortium"/>
            <person name="Kazuki M."/>
            <person name="Futagami T."/>
        </authorList>
    </citation>
    <scope>NUCLEOTIDE SEQUENCE</scope>
    <source>
        <strain evidence="2">M1</strain>
    </source>
</reference>